<feature type="transmembrane region" description="Helical" evidence="14">
    <location>
        <begin position="246"/>
        <end position="267"/>
    </location>
</feature>
<dbReference type="PROSITE" id="PS01047">
    <property type="entry name" value="HMA_1"/>
    <property type="match status" value="1"/>
</dbReference>
<dbReference type="PROSITE" id="PS01229">
    <property type="entry name" value="COF_2"/>
    <property type="match status" value="1"/>
</dbReference>
<gene>
    <name evidence="17" type="primary">zntA</name>
    <name evidence="17" type="ORF">PAQU9191_02020</name>
</gene>
<evidence type="ECO:0000256" key="10">
    <source>
        <dbReference type="ARBA" id="ARBA00022989"/>
    </source>
</evidence>
<dbReference type="InterPro" id="IPR027256">
    <property type="entry name" value="P-typ_ATPase_IB"/>
</dbReference>
<dbReference type="NCBIfam" id="TIGR01512">
    <property type="entry name" value="ATPase-IB2_Cd"/>
    <property type="match status" value="1"/>
</dbReference>
<feature type="transmembrane region" description="Helical" evidence="14">
    <location>
        <begin position="509"/>
        <end position="535"/>
    </location>
</feature>
<feature type="region of interest" description="Disordered" evidence="15">
    <location>
        <begin position="105"/>
        <end position="138"/>
    </location>
</feature>
<dbReference type="EMBL" id="FYAH01000003">
    <property type="protein sequence ID" value="SMY16780.1"/>
    <property type="molecule type" value="Genomic_DNA"/>
</dbReference>
<dbReference type="Pfam" id="PF00122">
    <property type="entry name" value="E1-E2_ATPase"/>
    <property type="match status" value="1"/>
</dbReference>
<evidence type="ECO:0000256" key="12">
    <source>
        <dbReference type="ARBA" id="ARBA00039097"/>
    </source>
</evidence>
<dbReference type="InterPro" id="IPR023298">
    <property type="entry name" value="ATPase_P-typ_TM_dom_sf"/>
</dbReference>
<evidence type="ECO:0000256" key="14">
    <source>
        <dbReference type="RuleBase" id="RU362081"/>
    </source>
</evidence>
<keyword evidence="18" id="KW-1185">Reference proteome</keyword>
<dbReference type="InterPro" id="IPR006121">
    <property type="entry name" value="HMA_dom"/>
</dbReference>
<dbReference type="CDD" id="cd00371">
    <property type="entry name" value="HMA"/>
    <property type="match status" value="1"/>
</dbReference>
<dbReference type="InterPro" id="IPR023214">
    <property type="entry name" value="HAD_sf"/>
</dbReference>
<dbReference type="InterPro" id="IPR001757">
    <property type="entry name" value="P_typ_ATPase"/>
</dbReference>
<dbReference type="Gene3D" id="3.30.70.100">
    <property type="match status" value="1"/>
</dbReference>
<feature type="compositionally biased region" description="Basic and acidic residues" evidence="15">
    <location>
        <begin position="105"/>
        <end position="132"/>
    </location>
</feature>
<feature type="domain" description="HMA" evidence="16">
    <location>
        <begin position="161"/>
        <end position="228"/>
    </location>
</feature>
<dbReference type="GO" id="GO:0016463">
    <property type="term" value="F:P-type zinc transporter activity"/>
    <property type="evidence" value="ECO:0007669"/>
    <property type="project" value="UniProtKB-EC"/>
</dbReference>
<dbReference type="PANTHER" id="PTHR48085">
    <property type="entry name" value="CADMIUM/ZINC-TRANSPORTING ATPASE HMA2-RELATED"/>
    <property type="match status" value="1"/>
</dbReference>
<feature type="transmembrane region" description="Helical" evidence="14">
    <location>
        <begin position="814"/>
        <end position="832"/>
    </location>
</feature>
<evidence type="ECO:0000256" key="4">
    <source>
        <dbReference type="ARBA" id="ARBA00022553"/>
    </source>
</evidence>
<proteinExistence type="inferred from homology"/>
<dbReference type="PRINTS" id="PR00119">
    <property type="entry name" value="CATATPASE"/>
</dbReference>
<protein>
    <recommendedName>
        <fullName evidence="12">P-type Zn(2+) transporter</fullName>
        <ecNumber evidence="12">7.2.2.12</ecNumber>
    </recommendedName>
</protein>
<dbReference type="PANTHER" id="PTHR48085:SF5">
    <property type="entry name" value="CADMIUM_ZINC-TRANSPORTING ATPASE HMA4-RELATED"/>
    <property type="match status" value="1"/>
</dbReference>
<dbReference type="InterPro" id="IPR023299">
    <property type="entry name" value="ATPase_P-typ_cyto_dom_N"/>
</dbReference>
<dbReference type="GO" id="GO:0015086">
    <property type="term" value="F:cadmium ion transmembrane transporter activity"/>
    <property type="evidence" value="ECO:0007669"/>
    <property type="project" value="TreeGrafter"/>
</dbReference>
<dbReference type="EC" id="7.2.2.12" evidence="12"/>
<keyword evidence="9" id="KW-1278">Translocase</keyword>
<feature type="transmembrane region" description="Helical" evidence="14">
    <location>
        <begin position="311"/>
        <end position="336"/>
    </location>
</feature>
<dbReference type="InterPro" id="IPR036163">
    <property type="entry name" value="HMA_dom_sf"/>
</dbReference>
<keyword evidence="4" id="KW-0597">Phosphoprotein</keyword>
<evidence type="ECO:0000256" key="6">
    <source>
        <dbReference type="ARBA" id="ARBA00022723"/>
    </source>
</evidence>
<dbReference type="SFLD" id="SFLDF00027">
    <property type="entry name" value="p-type_atpase"/>
    <property type="match status" value="1"/>
</dbReference>
<sequence length="863" mass="91458">MCAQCHNKKDHIHTTKSTVANKATVTVVAATTECCSSVTSECCSTNKDSEGYGDNDTEGPAVSGCCSTSANDAVHCVTKKPSFTITGAHVAGGDTAVVKNNHQAADNKHSDGHDHALDVNGTHEHHHSEHVHSGHCCSAPTMSKQQELELEASLTNNAHGNTFSWKVLGMDCPSCAAKLEKAIMALTAVDTAKVMFATEKLIVNLHDNPQADAQTLKSEIENKAKQTGFTLVSTTTKTADLPTQSFLIQHLSVIIIALMMVISFILNKTISAEAGLLAFTLTTIVGLFPILKKAVVLTKSGTPFSIETLMSVAAIGALYLGETAEAAMVILLFLIGEQLEGYAASRARSGVKALMDLVPEEATVILADGTKTKRAAAELKPGDVIEVVPGERLPADGQVLDVIASFDESALTGESVPVERTPGEKVMAGSMASDKVVRLTIISAQGDNAIDRILHMIEDAESRKAPLERFLDKFSRWYTPSMILLAALVVVVPPLVFGQSWDEWIYKGLALLLIACPCALVISTPAAITSGLAAAARRGALIKGGAALEQLGHIEVVAFDKTGTLTEGKPVVTDMICWDNDDHKLLRQAAAIEAGSLHPLAKAVVNHAQQQQLVVVEATERETLVGRGIQGITEGDKFLLCAADRLPQDIVLTDAQQQQATALENEGKTLVVAVRNLQPVGLVAWRDNLRDDALIAIEKLNKLGIKSVMLTGDNARAAAAIAKEINIDYRASLLPADKVSEIRKLNDVQSVAMIGDGINDAPAMKTATIGIAMGGGTDVALETADAAITHNRLAELPVMIELSRATLNNIRQNIGLALGLKGVFLVTTLLGVTGLWVAVLADSGATALVTLNALRLLRFKPKQ</sequence>
<dbReference type="Pfam" id="PF00403">
    <property type="entry name" value="HMA"/>
    <property type="match status" value="1"/>
</dbReference>
<name>A0A1Y6KX93_9GAMM</name>
<evidence type="ECO:0000256" key="8">
    <source>
        <dbReference type="ARBA" id="ARBA00022840"/>
    </source>
</evidence>
<dbReference type="SUPFAM" id="SSF55008">
    <property type="entry name" value="HMA, heavy metal-associated domain"/>
    <property type="match status" value="1"/>
</dbReference>
<evidence type="ECO:0000256" key="11">
    <source>
        <dbReference type="ARBA" id="ARBA00023136"/>
    </source>
</evidence>
<organism evidence="17 18">
    <name type="scientific">Photobacterium aquimaris</name>
    <dbReference type="NCBI Taxonomy" id="512643"/>
    <lineage>
        <taxon>Bacteria</taxon>
        <taxon>Pseudomonadati</taxon>
        <taxon>Pseudomonadota</taxon>
        <taxon>Gammaproteobacteria</taxon>
        <taxon>Vibrionales</taxon>
        <taxon>Vibrionaceae</taxon>
        <taxon>Photobacterium</taxon>
    </lineage>
</organism>
<evidence type="ECO:0000256" key="3">
    <source>
        <dbReference type="ARBA" id="ARBA00022475"/>
    </source>
</evidence>
<feature type="transmembrane region" description="Helical" evidence="14">
    <location>
        <begin position="274"/>
        <end position="291"/>
    </location>
</feature>
<comment type="subcellular location">
    <subcellularLocation>
        <location evidence="1">Cell membrane</location>
        <topology evidence="1">Multi-pass membrane protein</topology>
    </subcellularLocation>
</comment>
<dbReference type="SFLD" id="SFLDG00002">
    <property type="entry name" value="C1.7:_P-type_atpase_like"/>
    <property type="match status" value="1"/>
</dbReference>
<dbReference type="Gene3D" id="3.40.1110.10">
    <property type="entry name" value="Calcium-transporting ATPase, cytoplasmic domain N"/>
    <property type="match status" value="1"/>
</dbReference>
<dbReference type="PRINTS" id="PR00941">
    <property type="entry name" value="CDATPASE"/>
</dbReference>
<dbReference type="GO" id="GO:0016887">
    <property type="term" value="F:ATP hydrolysis activity"/>
    <property type="evidence" value="ECO:0007669"/>
    <property type="project" value="InterPro"/>
</dbReference>
<dbReference type="InterPro" id="IPR044492">
    <property type="entry name" value="P_typ_ATPase_HD_dom"/>
</dbReference>
<dbReference type="CDD" id="cd07546">
    <property type="entry name" value="P-type_ATPase_Pb_Zn_Cd2-like"/>
    <property type="match status" value="1"/>
</dbReference>
<dbReference type="PROSITE" id="PS50846">
    <property type="entry name" value="HMA_2"/>
    <property type="match status" value="1"/>
</dbReference>
<dbReference type="PROSITE" id="PS00154">
    <property type="entry name" value="ATPASE_E1_E2"/>
    <property type="match status" value="1"/>
</dbReference>
<evidence type="ECO:0000313" key="17">
    <source>
        <dbReference type="EMBL" id="SMY16780.1"/>
    </source>
</evidence>
<keyword evidence="11 14" id="KW-0472">Membrane</keyword>
<dbReference type="InterPro" id="IPR017969">
    <property type="entry name" value="Heavy-metal-associated_CS"/>
</dbReference>
<keyword evidence="8 14" id="KW-0067">ATP-binding</keyword>
<evidence type="ECO:0000256" key="9">
    <source>
        <dbReference type="ARBA" id="ARBA00022967"/>
    </source>
</evidence>
<keyword evidence="6 14" id="KW-0479">Metal-binding</keyword>
<evidence type="ECO:0000256" key="1">
    <source>
        <dbReference type="ARBA" id="ARBA00004651"/>
    </source>
</evidence>
<evidence type="ECO:0000256" key="13">
    <source>
        <dbReference type="ARBA" id="ARBA00047308"/>
    </source>
</evidence>
<dbReference type="InterPro" id="IPR059000">
    <property type="entry name" value="ATPase_P-type_domA"/>
</dbReference>
<dbReference type="SUPFAM" id="SSF56784">
    <property type="entry name" value="HAD-like"/>
    <property type="match status" value="1"/>
</dbReference>
<dbReference type="GO" id="GO:0046872">
    <property type="term" value="F:metal ion binding"/>
    <property type="evidence" value="ECO:0007669"/>
    <property type="project" value="UniProtKB-KW"/>
</dbReference>
<keyword evidence="17" id="KW-0378">Hydrolase</keyword>
<evidence type="ECO:0000256" key="5">
    <source>
        <dbReference type="ARBA" id="ARBA00022692"/>
    </source>
</evidence>
<feature type="transmembrane region" description="Helical" evidence="14">
    <location>
        <begin position="477"/>
        <end position="497"/>
    </location>
</feature>
<keyword evidence="10 14" id="KW-1133">Transmembrane helix</keyword>
<evidence type="ECO:0000256" key="15">
    <source>
        <dbReference type="SAM" id="MobiDB-lite"/>
    </source>
</evidence>
<dbReference type="InterPro" id="IPR018303">
    <property type="entry name" value="ATPase_P-typ_P_site"/>
</dbReference>
<comment type="catalytic activity">
    <reaction evidence="13">
        <text>Zn(2+)(in) + ATP + H2O = Zn(2+)(out) + ADP + phosphate + H(+)</text>
        <dbReference type="Rhea" id="RHEA:20621"/>
        <dbReference type="ChEBI" id="CHEBI:15377"/>
        <dbReference type="ChEBI" id="CHEBI:15378"/>
        <dbReference type="ChEBI" id="CHEBI:29105"/>
        <dbReference type="ChEBI" id="CHEBI:30616"/>
        <dbReference type="ChEBI" id="CHEBI:43474"/>
        <dbReference type="ChEBI" id="CHEBI:456216"/>
        <dbReference type="EC" id="7.2.2.12"/>
    </reaction>
</comment>
<dbReference type="SUPFAM" id="SSF81665">
    <property type="entry name" value="Calcium ATPase, transmembrane domain M"/>
    <property type="match status" value="1"/>
</dbReference>
<dbReference type="Gene3D" id="2.70.150.10">
    <property type="entry name" value="Calcium-transporting ATPase, cytoplasmic transduction domain A"/>
    <property type="match status" value="1"/>
</dbReference>
<dbReference type="Pfam" id="PF00702">
    <property type="entry name" value="Hydrolase"/>
    <property type="match status" value="1"/>
</dbReference>
<evidence type="ECO:0000256" key="7">
    <source>
        <dbReference type="ARBA" id="ARBA00022741"/>
    </source>
</evidence>
<dbReference type="GO" id="GO:0005524">
    <property type="term" value="F:ATP binding"/>
    <property type="evidence" value="ECO:0007669"/>
    <property type="project" value="UniProtKB-UniRule"/>
</dbReference>
<dbReference type="NCBIfam" id="TIGR01525">
    <property type="entry name" value="ATPase-IB_hvy"/>
    <property type="match status" value="1"/>
</dbReference>
<dbReference type="SFLD" id="SFLDS00003">
    <property type="entry name" value="Haloacid_Dehalogenase"/>
    <property type="match status" value="1"/>
</dbReference>
<dbReference type="Proteomes" id="UP000196485">
    <property type="component" value="Unassembled WGS sequence"/>
</dbReference>
<dbReference type="NCBIfam" id="NF008262">
    <property type="entry name" value="PRK11033.1"/>
    <property type="match status" value="1"/>
</dbReference>
<dbReference type="Gene3D" id="3.40.50.1000">
    <property type="entry name" value="HAD superfamily/HAD-like"/>
    <property type="match status" value="1"/>
</dbReference>
<accession>A0A1Y6KX93</accession>
<dbReference type="GO" id="GO:0005886">
    <property type="term" value="C:plasma membrane"/>
    <property type="evidence" value="ECO:0007669"/>
    <property type="project" value="UniProtKB-SubCell"/>
</dbReference>
<dbReference type="NCBIfam" id="TIGR01494">
    <property type="entry name" value="ATPase_P-type"/>
    <property type="match status" value="1"/>
</dbReference>
<dbReference type="InterPro" id="IPR008250">
    <property type="entry name" value="ATPase_P-typ_transduc_dom_A_sf"/>
</dbReference>
<dbReference type="SUPFAM" id="SSF81653">
    <property type="entry name" value="Calcium ATPase, transduction domain A"/>
    <property type="match status" value="1"/>
</dbReference>
<dbReference type="RefSeq" id="WP_087820813.1">
    <property type="nucleotide sequence ID" value="NZ_FYAH01000003.1"/>
</dbReference>
<evidence type="ECO:0000256" key="2">
    <source>
        <dbReference type="ARBA" id="ARBA00006024"/>
    </source>
</evidence>
<dbReference type="AlphaFoldDB" id="A0A1Y6KX93"/>
<keyword evidence="7 14" id="KW-0547">Nucleotide-binding</keyword>
<evidence type="ECO:0000259" key="16">
    <source>
        <dbReference type="PROSITE" id="PS50846"/>
    </source>
</evidence>
<evidence type="ECO:0000313" key="18">
    <source>
        <dbReference type="Proteomes" id="UP000196485"/>
    </source>
</evidence>
<keyword evidence="3 14" id="KW-1003">Cell membrane</keyword>
<comment type="similarity">
    <text evidence="2 14">Belongs to the cation transport ATPase (P-type) (TC 3.A.3) family. Type IB subfamily.</text>
</comment>
<dbReference type="InterPro" id="IPR036412">
    <property type="entry name" value="HAD-like_sf"/>
</dbReference>
<keyword evidence="5 14" id="KW-0812">Transmembrane</keyword>
<reference evidence="18" key="1">
    <citation type="submission" date="2017-06" db="EMBL/GenBank/DDBJ databases">
        <authorList>
            <person name="Rodrigo-Torres L."/>
            <person name="Arahal R. D."/>
            <person name="Lucena T."/>
        </authorList>
    </citation>
    <scope>NUCLEOTIDE SEQUENCE [LARGE SCALE GENOMIC DNA]</scope>
    <source>
        <strain evidence="18">type strain: CECT 9192</strain>
    </source>
</reference>
<dbReference type="InterPro" id="IPR051014">
    <property type="entry name" value="Cation_Transport_ATPase_IB"/>
</dbReference>